<name>A0A2T0SC61_9PSEU</name>
<evidence type="ECO:0000313" key="2">
    <source>
        <dbReference type="EMBL" id="PRY31019.1"/>
    </source>
</evidence>
<evidence type="ECO:0000256" key="1">
    <source>
        <dbReference type="SAM" id="SignalP"/>
    </source>
</evidence>
<proteinExistence type="predicted"/>
<dbReference type="EMBL" id="PVTF01000023">
    <property type="protein sequence ID" value="PRY31019.1"/>
    <property type="molecule type" value="Genomic_DNA"/>
</dbReference>
<gene>
    <name evidence="2" type="ORF">CLV43_123121</name>
</gene>
<dbReference type="Proteomes" id="UP000239494">
    <property type="component" value="Unassembled WGS sequence"/>
</dbReference>
<accession>A0A2T0SC61</accession>
<sequence>MSTRTLLTALAITTGALVSSGTASAQQSGTPTCDPGEFCLWGGPDYTGPARRLDLESANPGECIPLPGGLVAHSFVNRLTRDASVYQGETCSTEAEFTTYPGRGTYVPNAPFVVRAIQVWER</sequence>
<organism evidence="2 3">
    <name type="scientific">Umezawaea tangerina</name>
    <dbReference type="NCBI Taxonomy" id="84725"/>
    <lineage>
        <taxon>Bacteria</taxon>
        <taxon>Bacillati</taxon>
        <taxon>Actinomycetota</taxon>
        <taxon>Actinomycetes</taxon>
        <taxon>Pseudonocardiales</taxon>
        <taxon>Pseudonocardiaceae</taxon>
        <taxon>Umezawaea</taxon>
    </lineage>
</organism>
<keyword evidence="3" id="KW-1185">Reference proteome</keyword>
<dbReference type="OrthoDB" id="5196292at2"/>
<dbReference type="AlphaFoldDB" id="A0A2T0SC61"/>
<evidence type="ECO:0000313" key="3">
    <source>
        <dbReference type="Proteomes" id="UP000239494"/>
    </source>
</evidence>
<comment type="caution">
    <text evidence="2">The sequence shown here is derived from an EMBL/GenBank/DDBJ whole genome shotgun (WGS) entry which is preliminary data.</text>
</comment>
<reference evidence="2 3" key="1">
    <citation type="submission" date="2018-03" db="EMBL/GenBank/DDBJ databases">
        <title>Genomic Encyclopedia of Archaeal and Bacterial Type Strains, Phase II (KMG-II): from individual species to whole genera.</title>
        <authorList>
            <person name="Goeker M."/>
        </authorList>
    </citation>
    <scope>NUCLEOTIDE SEQUENCE [LARGE SCALE GENOMIC DNA]</scope>
    <source>
        <strain evidence="2 3">DSM 44720</strain>
    </source>
</reference>
<feature type="signal peptide" evidence="1">
    <location>
        <begin position="1"/>
        <end position="25"/>
    </location>
</feature>
<dbReference type="Pfam" id="PF03995">
    <property type="entry name" value="Inhibitor_I36"/>
    <property type="match status" value="1"/>
</dbReference>
<keyword evidence="1" id="KW-0732">Signal</keyword>
<protein>
    <submittedName>
        <fullName evidence="2">Peptidase inhibitor family I36</fullName>
    </submittedName>
</protein>
<dbReference type="RefSeq" id="WP_106196679.1">
    <property type="nucleotide sequence ID" value="NZ_PVTF01000023.1"/>
</dbReference>
<feature type="chain" id="PRO_5015554318" evidence="1">
    <location>
        <begin position="26"/>
        <end position="122"/>
    </location>
</feature>